<comment type="caution">
    <text evidence="1">The sequence shown here is derived from an EMBL/GenBank/DDBJ whole genome shotgun (WGS) entry which is preliminary data.</text>
</comment>
<evidence type="ECO:0008006" key="3">
    <source>
        <dbReference type="Google" id="ProtNLM"/>
    </source>
</evidence>
<reference evidence="1 2" key="1">
    <citation type="submission" date="2018-01" db="EMBL/GenBank/DDBJ databases">
        <title>Genomic Encyclopedia of Type Strains, Phase III (KMG-III): the genomes of soil and plant-associated and newly described type strains.</title>
        <authorList>
            <person name="Whitman W."/>
        </authorList>
    </citation>
    <scope>NUCLEOTIDE SEQUENCE [LARGE SCALE GENOMIC DNA]</scope>
    <source>
        <strain evidence="1 2">JCM 18070</strain>
    </source>
</reference>
<proteinExistence type="predicted"/>
<evidence type="ECO:0000313" key="1">
    <source>
        <dbReference type="EMBL" id="POR47256.1"/>
    </source>
</evidence>
<evidence type="ECO:0000313" key="2">
    <source>
        <dbReference type="Proteomes" id="UP000237381"/>
    </source>
</evidence>
<dbReference type="AlphaFoldDB" id="A0A2S4LXU0"/>
<protein>
    <recommendedName>
        <fullName evidence="3">Tfp pilus assembly protein PilO</fullName>
    </recommendedName>
</protein>
<dbReference type="Proteomes" id="UP000237381">
    <property type="component" value="Unassembled WGS sequence"/>
</dbReference>
<name>A0A2S4LXU0_9BURK</name>
<accession>A0A2S4LXU0</accession>
<organism evidence="1 2">
    <name type="scientific">Paraburkholderia eburnea</name>
    <dbReference type="NCBI Taxonomy" id="1189126"/>
    <lineage>
        <taxon>Bacteria</taxon>
        <taxon>Pseudomonadati</taxon>
        <taxon>Pseudomonadota</taxon>
        <taxon>Betaproteobacteria</taxon>
        <taxon>Burkholderiales</taxon>
        <taxon>Burkholderiaceae</taxon>
        <taxon>Paraburkholderia</taxon>
    </lineage>
</organism>
<dbReference type="OrthoDB" id="9096529at2"/>
<gene>
    <name evidence="1" type="ORF">B0G62_11963</name>
</gene>
<dbReference type="EMBL" id="PQGA01000019">
    <property type="protein sequence ID" value="POR47256.1"/>
    <property type="molecule type" value="Genomic_DNA"/>
</dbReference>
<sequence>MSESSSNAPLMGAPAFFRGSRRGMGLALLHGWRPLHGWSARRRASAALMLGLIAAVLAAFICVTTDAGGAETAHVALADAQTRLVSARQLLARLPALRRDARDWPRHPHNGNVADDMRNVSQLAALAGLALIALEPAAPGGAQSQAFRATKLVAQGDFTQLRGFLDGLAELPELAVPMELSLRRGASGLAISALLQVFDGLPAVAFADDEDEGGVSTDPFADRAQRFGSGLSAKGEGPLRLAGMLAEHGRALALVETAEGTMAVQAGAMLAGARVLEVSPSRVVLALDGATQTLDWAREAR</sequence>
<keyword evidence="2" id="KW-1185">Reference proteome</keyword>
<dbReference type="RefSeq" id="WP_103706939.1">
    <property type="nucleotide sequence ID" value="NZ_PQGA01000019.1"/>
</dbReference>